<keyword evidence="2" id="KW-0805">Transcription regulation</keyword>
<evidence type="ECO:0000313" key="7">
    <source>
        <dbReference type="Proteomes" id="UP000537188"/>
    </source>
</evidence>
<dbReference type="InterPro" id="IPR005119">
    <property type="entry name" value="LysR_subst-bd"/>
</dbReference>
<dbReference type="Gene3D" id="1.10.10.10">
    <property type="entry name" value="Winged helix-like DNA-binding domain superfamily/Winged helix DNA-binding domain"/>
    <property type="match status" value="1"/>
</dbReference>
<dbReference type="SUPFAM" id="SSF53850">
    <property type="entry name" value="Periplasmic binding protein-like II"/>
    <property type="match status" value="1"/>
</dbReference>
<dbReference type="Proteomes" id="UP000537188">
    <property type="component" value="Unassembled WGS sequence"/>
</dbReference>
<accession>A0A7Y8F8G0</accession>
<feature type="domain" description="HTH lysR-type" evidence="5">
    <location>
        <begin position="5"/>
        <end position="62"/>
    </location>
</feature>
<dbReference type="InterPro" id="IPR000847">
    <property type="entry name" value="LysR_HTH_N"/>
</dbReference>
<evidence type="ECO:0000256" key="2">
    <source>
        <dbReference type="ARBA" id="ARBA00023015"/>
    </source>
</evidence>
<dbReference type="InterPro" id="IPR050176">
    <property type="entry name" value="LTTR"/>
</dbReference>
<dbReference type="AlphaFoldDB" id="A0A7Y8F8G0"/>
<dbReference type="GO" id="GO:0003677">
    <property type="term" value="F:DNA binding"/>
    <property type="evidence" value="ECO:0007669"/>
    <property type="project" value="UniProtKB-KW"/>
</dbReference>
<proteinExistence type="inferred from homology"/>
<dbReference type="RefSeq" id="WP_177112690.1">
    <property type="nucleotide sequence ID" value="NZ_JACARF010000002.1"/>
</dbReference>
<dbReference type="PANTHER" id="PTHR30579">
    <property type="entry name" value="TRANSCRIPTIONAL REGULATOR"/>
    <property type="match status" value="1"/>
</dbReference>
<evidence type="ECO:0000256" key="1">
    <source>
        <dbReference type="ARBA" id="ARBA00009437"/>
    </source>
</evidence>
<evidence type="ECO:0000256" key="4">
    <source>
        <dbReference type="ARBA" id="ARBA00023163"/>
    </source>
</evidence>
<comment type="caution">
    <text evidence="6">The sequence shown here is derived from an EMBL/GenBank/DDBJ whole genome shotgun (WGS) entry which is preliminary data.</text>
</comment>
<protein>
    <submittedName>
        <fullName evidence="6">LysR family transcriptional regulator</fullName>
    </submittedName>
</protein>
<dbReference type="Gene3D" id="3.40.190.10">
    <property type="entry name" value="Periplasmic binding protein-like II"/>
    <property type="match status" value="2"/>
</dbReference>
<dbReference type="Pfam" id="PF03466">
    <property type="entry name" value="LysR_substrate"/>
    <property type="match status" value="1"/>
</dbReference>
<dbReference type="Pfam" id="PF00126">
    <property type="entry name" value="HTH_1"/>
    <property type="match status" value="1"/>
</dbReference>
<dbReference type="SUPFAM" id="SSF46785">
    <property type="entry name" value="Winged helix' DNA-binding domain"/>
    <property type="match status" value="1"/>
</dbReference>
<name>A0A7Y8F8G0_9PSED</name>
<comment type="similarity">
    <text evidence="1">Belongs to the LysR transcriptional regulatory family.</text>
</comment>
<dbReference type="PROSITE" id="PS50931">
    <property type="entry name" value="HTH_LYSR"/>
    <property type="match status" value="1"/>
</dbReference>
<keyword evidence="3" id="KW-0238">DNA-binding</keyword>
<dbReference type="PANTHER" id="PTHR30579:SF7">
    <property type="entry name" value="HTH-TYPE TRANSCRIPTIONAL REGULATOR LRHA-RELATED"/>
    <property type="match status" value="1"/>
</dbReference>
<gene>
    <name evidence="6" type="ORF">HX828_03895</name>
</gene>
<evidence type="ECO:0000313" key="6">
    <source>
        <dbReference type="EMBL" id="NWE74688.1"/>
    </source>
</evidence>
<organism evidence="6 7">
    <name type="scientific">Pseudomonas yamanorum</name>
    <dbReference type="NCBI Taxonomy" id="515393"/>
    <lineage>
        <taxon>Bacteria</taxon>
        <taxon>Pseudomonadati</taxon>
        <taxon>Pseudomonadota</taxon>
        <taxon>Gammaproteobacteria</taxon>
        <taxon>Pseudomonadales</taxon>
        <taxon>Pseudomonadaceae</taxon>
        <taxon>Pseudomonas</taxon>
    </lineage>
</organism>
<evidence type="ECO:0000259" key="5">
    <source>
        <dbReference type="PROSITE" id="PS50931"/>
    </source>
</evidence>
<dbReference type="GO" id="GO:0003700">
    <property type="term" value="F:DNA-binding transcription factor activity"/>
    <property type="evidence" value="ECO:0007669"/>
    <property type="project" value="InterPro"/>
</dbReference>
<reference evidence="6 7" key="1">
    <citation type="submission" date="2020-04" db="EMBL/GenBank/DDBJ databases">
        <title>Molecular characterization of pseudomonads from Agaricus bisporus reveal novel blotch 2 pathogens in Western Europe.</title>
        <authorList>
            <person name="Taparia T."/>
            <person name="Krijger M."/>
            <person name="Haynes E."/>
            <person name="Elpinstone J.G."/>
            <person name="Noble R."/>
            <person name="Van Der Wolf J."/>
        </authorList>
    </citation>
    <scope>NUCLEOTIDE SEQUENCE [LARGE SCALE GENOMIC DNA]</scope>
    <source>
        <strain evidence="6 7">IPO3781</strain>
    </source>
</reference>
<dbReference type="PRINTS" id="PR00039">
    <property type="entry name" value="HTHLYSR"/>
</dbReference>
<sequence length="287" mass="32316">MNQRLPIDVLRALQTVVETGSVTRAAERLNLSQSAVSWKIKRLEKQLERPLIQREGQRLVASDDGAQLLIHARRILEAHDAALAHFNPVQLQGTIRLGATEQVPMAELSNLLGQFSRQHRQLDVRIVVEQSHVLRQALVDRELDLALHQDFTHRVEARDQLLWSEHVHWCAQPGWHHAPDDCVRLITFGPGCFYRQLAQERLSALGIPWQVAVECGSVEGVISAIAAGLGVGLLSSDHLDKRVAVHRPFEQQMPLPEVANVLRFAEDSPEPRLQALQHLLVQALHRD</sequence>
<dbReference type="FunFam" id="1.10.10.10:FF:000001">
    <property type="entry name" value="LysR family transcriptional regulator"/>
    <property type="match status" value="1"/>
</dbReference>
<dbReference type="InterPro" id="IPR036390">
    <property type="entry name" value="WH_DNA-bd_sf"/>
</dbReference>
<dbReference type="EMBL" id="JACARF010000002">
    <property type="protein sequence ID" value="NWE74688.1"/>
    <property type="molecule type" value="Genomic_DNA"/>
</dbReference>
<keyword evidence="4" id="KW-0804">Transcription</keyword>
<evidence type="ECO:0000256" key="3">
    <source>
        <dbReference type="ARBA" id="ARBA00023125"/>
    </source>
</evidence>
<dbReference type="InterPro" id="IPR036388">
    <property type="entry name" value="WH-like_DNA-bd_sf"/>
</dbReference>